<dbReference type="OrthoDB" id="9771666at2"/>
<proteinExistence type="predicted"/>
<dbReference type="InterPro" id="IPR051049">
    <property type="entry name" value="Dienelactone_hydrolase-like"/>
</dbReference>
<dbReference type="InterPro" id="IPR029058">
    <property type="entry name" value="AB_hydrolase_fold"/>
</dbReference>
<dbReference type="STRING" id="260084.SAMN02927928_1943"/>
<dbReference type="RefSeq" id="WP_090646974.1">
    <property type="nucleotide sequence ID" value="NZ_CBCRYE010000006.1"/>
</dbReference>
<feature type="domain" description="Dienelactone hydrolase" evidence="1">
    <location>
        <begin position="16"/>
        <end position="218"/>
    </location>
</feature>
<evidence type="ECO:0000259" key="1">
    <source>
        <dbReference type="Pfam" id="PF01738"/>
    </source>
</evidence>
<sequence>MGRMITLNRADGGHLDAYLSDIDKSRPCVIVIQEWWGLNDHIKSIVDRFEFEGFNALAPDLYHGRIAADADEASHMMNGLDFPGAVHEDIAAALDYLKTINPSVAVMGFCMGGALTIGAAARLEGFKAAVCFYGVPPKAFADPADIKIPFQGHFGRKDDWVTPAVVAGLEAAMTKAGNPPVVYSYDADHAFFNKTRPEVYNAEASEQAWMRMMAFLRARL</sequence>
<keyword evidence="3" id="KW-1185">Reference proteome</keyword>
<evidence type="ECO:0000313" key="3">
    <source>
        <dbReference type="Proteomes" id="UP000199150"/>
    </source>
</evidence>
<dbReference type="SUPFAM" id="SSF53474">
    <property type="entry name" value="alpha/beta-Hydrolases"/>
    <property type="match status" value="1"/>
</dbReference>
<dbReference type="AlphaFoldDB" id="A0A1G4RHH9"/>
<protein>
    <submittedName>
        <fullName evidence="2">Carboxymethylenebutenolidase</fullName>
    </submittedName>
</protein>
<dbReference type="InterPro" id="IPR002925">
    <property type="entry name" value="Dienelactn_hydro"/>
</dbReference>
<gene>
    <name evidence="2" type="ORF">SAMN02927928_1943</name>
</gene>
<organism evidence="2 3">
    <name type="scientific">Asticcacaulis taihuensis</name>
    <dbReference type="NCBI Taxonomy" id="260084"/>
    <lineage>
        <taxon>Bacteria</taxon>
        <taxon>Pseudomonadati</taxon>
        <taxon>Pseudomonadota</taxon>
        <taxon>Alphaproteobacteria</taxon>
        <taxon>Caulobacterales</taxon>
        <taxon>Caulobacteraceae</taxon>
        <taxon>Asticcacaulis</taxon>
    </lineage>
</organism>
<reference evidence="3" key="1">
    <citation type="submission" date="2016-10" db="EMBL/GenBank/DDBJ databases">
        <authorList>
            <person name="Varghese N."/>
            <person name="Submissions S."/>
        </authorList>
    </citation>
    <scope>NUCLEOTIDE SEQUENCE [LARGE SCALE GENOMIC DNA]</scope>
    <source>
        <strain evidence="3">CGMCC 1.3431</strain>
    </source>
</reference>
<evidence type="ECO:0000313" key="2">
    <source>
        <dbReference type="EMBL" id="SCW56392.1"/>
    </source>
</evidence>
<dbReference type="PANTHER" id="PTHR46623:SF6">
    <property type="entry name" value="ALPHA_BETA-HYDROLASES SUPERFAMILY PROTEIN"/>
    <property type="match status" value="1"/>
</dbReference>
<dbReference type="EMBL" id="FMTS01000002">
    <property type="protein sequence ID" value="SCW56392.1"/>
    <property type="molecule type" value="Genomic_DNA"/>
</dbReference>
<dbReference type="GO" id="GO:0016787">
    <property type="term" value="F:hydrolase activity"/>
    <property type="evidence" value="ECO:0007669"/>
    <property type="project" value="InterPro"/>
</dbReference>
<dbReference type="Proteomes" id="UP000199150">
    <property type="component" value="Unassembled WGS sequence"/>
</dbReference>
<dbReference type="Gene3D" id="3.40.50.1820">
    <property type="entry name" value="alpha/beta hydrolase"/>
    <property type="match status" value="1"/>
</dbReference>
<name>A0A1G4RHH9_9CAUL</name>
<dbReference type="PANTHER" id="PTHR46623">
    <property type="entry name" value="CARBOXYMETHYLENEBUTENOLIDASE-RELATED"/>
    <property type="match status" value="1"/>
</dbReference>
<accession>A0A1G4RHH9</accession>
<dbReference type="Pfam" id="PF01738">
    <property type="entry name" value="DLH"/>
    <property type="match status" value="1"/>
</dbReference>